<gene>
    <name evidence="1" type="ORF">NCTC12078_02643</name>
</gene>
<organism evidence="1 2">
    <name type="scientific">Chryseobacterium taihuense</name>
    <dbReference type="NCBI Taxonomy" id="1141221"/>
    <lineage>
        <taxon>Bacteria</taxon>
        <taxon>Pseudomonadati</taxon>
        <taxon>Bacteroidota</taxon>
        <taxon>Flavobacteriia</taxon>
        <taxon>Flavobacteriales</taxon>
        <taxon>Weeksellaceae</taxon>
        <taxon>Chryseobacterium group</taxon>
        <taxon>Chryseobacterium</taxon>
    </lineage>
</organism>
<accession>A0A4U8WDZ9</accession>
<evidence type="ECO:0000313" key="2">
    <source>
        <dbReference type="Proteomes" id="UP000290013"/>
    </source>
</evidence>
<dbReference type="Gene3D" id="3.40.50.150">
    <property type="entry name" value="Vaccinia Virus protein VP39"/>
    <property type="match status" value="1"/>
</dbReference>
<evidence type="ECO:0000313" key="1">
    <source>
        <dbReference type="EMBL" id="VFB04612.1"/>
    </source>
</evidence>
<dbReference type="AlphaFoldDB" id="A0A4U8WDZ9"/>
<proteinExistence type="predicted"/>
<dbReference type="EMBL" id="LR215974">
    <property type="protein sequence ID" value="VFB04612.1"/>
    <property type="molecule type" value="Genomic_DNA"/>
</dbReference>
<sequence>MLINLHKDKYSAQSDKNLYFCNIKINTVSEIRRVLKTFMGYLKRPDLYPELGRKIIKNIFNRNSAFKGKEKTNLWASKIAVSQQEAIKKIFGLDFQRFSEKYPQKFKQALDLQNACPVKMGGAGALELLYSACEFTQAKSVIETGVAYGWSSFAILTSLQKRNGLLYSSDMPYLGQNGDKYVGCVVAEDLKGNWKLFRHADRESLPKILKESGEVDVMHYDSDKSYEGMKWAYETLYPRLRKGGVFISDDINDNSAFQDFCEQQKITPVVVEFEGKFVGVFVK</sequence>
<protein>
    <recommendedName>
        <fullName evidence="3">Methyltransferase domain-containing protein</fullName>
    </recommendedName>
</protein>
<dbReference type="SUPFAM" id="SSF53335">
    <property type="entry name" value="S-adenosyl-L-methionine-dependent methyltransferases"/>
    <property type="match status" value="1"/>
</dbReference>
<dbReference type="Proteomes" id="UP000290013">
    <property type="component" value="Chromosome"/>
</dbReference>
<dbReference type="Pfam" id="PF13578">
    <property type="entry name" value="Methyltransf_24"/>
    <property type="match status" value="1"/>
</dbReference>
<name>A0A4U8WDZ9_9FLAO</name>
<dbReference type="InterPro" id="IPR029063">
    <property type="entry name" value="SAM-dependent_MTases_sf"/>
</dbReference>
<evidence type="ECO:0008006" key="3">
    <source>
        <dbReference type="Google" id="ProtNLM"/>
    </source>
</evidence>
<reference evidence="1 2" key="1">
    <citation type="submission" date="2019-02" db="EMBL/GenBank/DDBJ databases">
        <authorList>
            <consortium name="Pathogen Informatics"/>
        </authorList>
    </citation>
    <scope>NUCLEOTIDE SEQUENCE [LARGE SCALE GENOMIC DNA]</scope>
    <source>
        <strain evidence="1 2">3012STDY6944375</strain>
    </source>
</reference>
<dbReference type="KEGG" id="ctai:NCTC12078_02643"/>